<evidence type="ECO:0000256" key="4">
    <source>
        <dbReference type="ARBA" id="ARBA00022967"/>
    </source>
</evidence>
<dbReference type="PANTHER" id="PTHR42794:SF1">
    <property type="entry name" value="HEMIN IMPORT ATP-BINDING PROTEIN HMUV"/>
    <property type="match status" value="1"/>
</dbReference>
<keyword evidence="1" id="KW-0813">Transport</keyword>
<comment type="caution">
    <text evidence="7">The sequence shown here is derived from an EMBL/GenBank/DDBJ whole genome shotgun (WGS) entry which is preliminary data.</text>
</comment>
<dbReference type="AlphaFoldDB" id="A0A2H0LZS5"/>
<keyword evidence="4" id="KW-1278">Translocase</keyword>
<evidence type="ECO:0000256" key="1">
    <source>
        <dbReference type="ARBA" id="ARBA00022448"/>
    </source>
</evidence>
<evidence type="ECO:0000256" key="5">
    <source>
        <dbReference type="ARBA" id="ARBA00037066"/>
    </source>
</evidence>
<dbReference type="GO" id="GO:0016887">
    <property type="term" value="F:ATP hydrolysis activity"/>
    <property type="evidence" value="ECO:0007669"/>
    <property type="project" value="InterPro"/>
</dbReference>
<feature type="domain" description="ABC transporter" evidence="6">
    <location>
        <begin position="5"/>
        <end position="241"/>
    </location>
</feature>
<dbReference type="SMART" id="SM00382">
    <property type="entry name" value="AAA"/>
    <property type="match status" value="1"/>
</dbReference>
<evidence type="ECO:0000313" key="8">
    <source>
        <dbReference type="Proteomes" id="UP000229641"/>
    </source>
</evidence>
<evidence type="ECO:0000256" key="2">
    <source>
        <dbReference type="ARBA" id="ARBA00022741"/>
    </source>
</evidence>
<dbReference type="PROSITE" id="PS00211">
    <property type="entry name" value="ABC_TRANSPORTER_1"/>
    <property type="match status" value="1"/>
</dbReference>
<evidence type="ECO:0000313" key="7">
    <source>
        <dbReference type="EMBL" id="PIQ89872.1"/>
    </source>
</evidence>
<organism evidence="7 8">
    <name type="scientific">Candidatus Ghiorseimicrobium undicola</name>
    <dbReference type="NCBI Taxonomy" id="1974746"/>
    <lineage>
        <taxon>Bacteria</taxon>
        <taxon>Pseudomonadati</taxon>
        <taxon>Candidatus Omnitrophota</taxon>
        <taxon>Candidatus Ghiorseimicrobium</taxon>
    </lineage>
</organism>
<dbReference type="SUPFAM" id="SSF52540">
    <property type="entry name" value="P-loop containing nucleoside triphosphate hydrolases"/>
    <property type="match status" value="1"/>
</dbReference>
<evidence type="ECO:0000256" key="3">
    <source>
        <dbReference type="ARBA" id="ARBA00022840"/>
    </source>
</evidence>
<dbReference type="EMBL" id="PCWA01000014">
    <property type="protein sequence ID" value="PIQ89872.1"/>
    <property type="molecule type" value="Genomic_DNA"/>
</dbReference>
<dbReference type="InterPro" id="IPR003439">
    <property type="entry name" value="ABC_transporter-like_ATP-bd"/>
</dbReference>
<dbReference type="PANTHER" id="PTHR42794">
    <property type="entry name" value="HEMIN IMPORT ATP-BINDING PROTEIN HMUV"/>
    <property type="match status" value="1"/>
</dbReference>
<keyword evidence="2" id="KW-0547">Nucleotide-binding</keyword>
<sequence length="263" mass="29339">MHPLLEINNLFGGYERESVLKDVSLSVNKGDFVGIIGPNGSGKTTLLRLLSKILRPHKGEIIFGGRDISSIKLKDFAKEAAFVPQDTIINFSFSVLEIVLMGRIPHLRRLESESKNDLRIARDAMKMTDIAHLEGDYMDELSSGERQRVIIARALAQEPLLIFLDEPTSHLDIAHQVQIMDLLAKSRRLANLTIVTVLHDLNLAGEYCNRIVLLNGGKIFKQGSPEEVLTYQNIEAVYKTVVVVDKNPISGNPYVLLCPKEKA</sequence>
<dbReference type="GO" id="GO:0005524">
    <property type="term" value="F:ATP binding"/>
    <property type="evidence" value="ECO:0007669"/>
    <property type="project" value="UniProtKB-KW"/>
</dbReference>
<protein>
    <submittedName>
        <fullName evidence="7">ABC transporter</fullName>
    </submittedName>
</protein>
<gene>
    <name evidence="7" type="ORF">COV72_00835</name>
</gene>
<dbReference type="PROSITE" id="PS50893">
    <property type="entry name" value="ABC_TRANSPORTER_2"/>
    <property type="match status" value="1"/>
</dbReference>
<dbReference type="Pfam" id="PF00005">
    <property type="entry name" value="ABC_tran"/>
    <property type="match status" value="1"/>
</dbReference>
<dbReference type="Gene3D" id="3.40.50.300">
    <property type="entry name" value="P-loop containing nucleotide triphosphate hydrolases"/>
    <property type="match status" value="1"/>
</dbReference>
<dbReference type="FunFam" id="3.40.50.300:FF:000134">
    <property type="entry name" value="Iron-enterobactin ABC transporter ATP-binding protein"/>
    <property type="match status" value="1"/>
</dbReference>
<proteinExistence type="predicted"/>
<dbReference type="InterPro" id="IPR027417">
    <property type="entry name" value="P-loop_NTPase"/>
</dbReference>
<dbReference type="Proteomes" id="UP000229641">
    <property type="component" value="Unassembled WGS sequence"/>
</dbReference>
<accession>A0A2H0LZS5</accession>
<name>A0A2H0LZS5_9BACT</name>
<dbReference type="InterPro" id="IPR003593">
    <property type="entry name" value="AAA+_ATPase"/>
</dbReference>
<dbReference type="InterPro" id="IPR017871">
    <property type="entry name" value="ABC_transporter-like_CS"/>
</dbReference>
<comment type="function">
    <text evidence="5">Part of the ABC transporter complex HmuTUV involved in hemin import. Responsible for energy coupling to the transport system.</text>
</comment>
<reference evidence="7 8" key="1">
    <citation type="submission" date="2017-09" db="EMBL/GenBank/DDBJ databases">
        <title>Depth-based differentiation of microbial function through sediment-hosted aquifers and enrichment of novel symbionts in the deep terrestrial subsurface.</title>
        <authorList>
            <person name="Probst A.J."/>
            <person name="Ladd B."/>
            <person name="Jarett J.K."/>
            <person name="Geller-Mcgrath D.E."/>
            <person name="Sieber C.M."/>
            <person name="Emerson J.B."/>
            <person name="Anantharaman K."/>
            <person name="Thomas B.C."/>
            <person name="Malmstrom R."/>
            <person name="Stieglmeier M."/>
            <person name="Klingl A."/>
            <person name="Woyke T."/>
            <person name="Ryan C.M."/>
            <person name="Banfield J.F."/>
        </authorList>
    </citation>
    <scope>NUCLEOTIDE SEQUENCE [LARGE SCALE GENOMIC DNA]</scope>
    <source>
        <strain evidence="7">CG11_big_fil_rev_8_21_14_0_20_42_13</strain>
    </source>
</reference>
<dbReference type="CDD" id="cd03214">
    <property type="entry name" value="ABC_Iron-Siderophores_B12_Hemin"/>
    <property type="match status" value="1"/>
</dbReference>
<keyword evidence="3" id="KW-0067">ATP-binding</keyword>
<evidence type="ECO:0000259" key="6">
    <source>
        <dbReference type="PROSITE" id="PS50893"/>
    </source>
</evidence>